<dbReference type="EMBL" id="JANPWB010000015">
    <property type="protein sequence ID" value="KAJ1091429.1"/>
    <property type="molecule type" value="Genomic_DNA"/>
</dbReference>
<name>A0AAV7LLR4_PLEWA</name>
<feature type="compositionally biased region" description="Low complexity" evidence="1">
    <location>
        <begin position="10"/>
        <end position="20"/>
    </location>
</feature>
<sequence>MKKGHPPGAPAAGPLLLANPPRRRWGGETSVKERRGGEGDSHGSAGPGCGLTALPGWAPSAAAHPPLCRAPGQSPDPRGREKGGRSSPQRVTLQRPLLAAARTPLEPPARGERLPERNPPPPRNVSAPGAPRRYSVASPRRSA</sequence>
<evidence type="ECO:0000256" key="1">
    <source>
        <dbReference type="SAM" id="MobiDB-lite"/>
    </source>
</evidence>
<dbReference type="AlphaFoldDB" id="A0AAV7LLR4"/>
<dbReference type="Proteomes" id="UP001066276">
    <property type="component" value="Chromosome 11"/>
</dbReference>
<feature type="region of interest" description="Disordered" evidence="1">
    <location>
        <begin position="1"/>
        <end position="143"/>
    </location>
</feature>
<organism evidence="2 3">
    <name type="scientific">Pleurodeles waltl</name>
    <name type="common">Iberian ribbed newt</name>
    <dbReference type="NCBI Taxonomy" id="8319"/>
    <lineage>
        <taxon>Eukaryota</taxon>
        <taxon>Metazoa</taxon>
        <taxon>Chordata</taxon>
        <taxon>Craniata</taxon>
        <taxon>Vertebrata</taxon>
        <taxon>Euteleostomi</taxon>
        <taxon>Amphibia</taxon>
        <taxon>Batrachia</taxon>
        <taxon>Caudata</taxon>
        <taxon>Salamandroidea</taxon>
        <taxon>Salamandridae</taxon>
        <taxon>Pleurodelinae</taxon>
        <taxon>Pleurodeles</taxon>
    </lineage>
</organism>
<feature type="compositionally biased region" description="Basic and acidic residues" evidence="1">
    <location>
        <begin position="30"/>
        <end position="41"/>
    </location>
</feature>
<proteinExistence type="predicted"/>
<evidence type="ECO:0000313" key="2">
    <source>
        <dbReference type="EMBL" id="KAJ1091429.1"/>
    </source>
</evidence>
<protein>
    <submittedName>
        <fullName evidence="2">Uncharacterized protein</fullName>
    </submittedName>
</protein>
<evidence type="ECO:0000313" key="3">
    <source>
        <dbReference type="Proteomes" id="UP001066276"/>
    </source>
</evidence>
<gene>
    <name evidence="2" type="ORF">NDU88_004555</name>
</gene>
<keyword evidence="3" id="KW-1185">Reference proteome</keyword>
<comment type="caution">
    <text evidence="2">The sequence shown here is derived from an EMBL/GenBank/DDBJ whole genome shotgun (WGS) entry which is preliminary data.</text>
</comment>
<accession>A0AAV7LLR4</accession>
<reference evidence="2" key="1">
    <citation type="journal article" date="2022" name="bioRxiv">
        <title>Sequencing and chromosome-scale assembly of the giantPleurodeles waltlgenome.</title>
        <authorList>
            <person name="Brown T."/>
            <person name="Elewa A."/>
            <person name="Iarovenko S."/>
            <person name="Subramanian E."/>
            <person name="Araus A.J."/>
            <person name="Petzold A."/>
            <person name="Susuki M."/>
            <person name="Suzuki K.-i.T."/>
            <person name="Hayashi T."/>
            <person name="Toyoda A."/>
            <person name="Oliveira C."/>
            <person name="Osipova E."/>
            <person name="Leigh N.D."/>
            <person name="Simon A."/>
            <person name="Yun M.H."/>
        </authorList>
    </citation>
    <scope>NUCLEOTIDE SEQUENCE</scope>
    <source>
        <strain evidence="2">20211129_DDA</strain>
        <tissue evidence="2">Liver</tissue>
    </source>
</reference>